<evidence type="ECO:0000313" key="4">
    <source>
        <dbReference type="Proteomes" id="UP000057981"/>
    </source>
</evidence>
<dbReference type="Pfam" id="PF01757">
    <property type="entry name" value="Acyl_transf_3"/>
    <property type="match status" value="1"/>
</dbReference>
<reference evidence="3 4" key="1">
    <citation type="submission" date="2015-10" db="EMBL/GenBank/DDBJ databases">
        <authorList>
            <person name="Gilbert D.G."/>
        </authorList>
    </citation>
    <scope>NUCLEOTIDE SEQUENCE [LARGE SCALE GENOMIC DNA]</scope>
    <source>
        <strain evidence="4">HZ-22</strain>
    </source>
</reference>
<proteinExistence type="predicted"/>
<evidence type="ECO:0000256" key="1">
    <source>
        <dbReference type="SAM" id="Phobius"/>
    </source>
</evidence>
<dbReference type="EMBL" id="CP012898">
    <property type="protein sequence ID" value="ALJ04596.1"/>
    <property type="molecule type" value="Genomic_DNA"/>
</dbReference>
<dbReference type="InterPro" id="IPR002656">
    <property type="entry name" value="Acyl_transf_3_dom"/>
</dbReference>
<keyword evidence="1" id="KW-0472">Membrane</keyword>
<feature type="transmembrane region" description="Helical" evidence="1">
    <location>
        <begin position="12"/>
        <end position="38"/>
    </location>
</feature>
<feature type="transmembrane region" description="Helical" evidence="1">
    <location>
        <begin position="58"/>
        <end position="78"/>
    </location>
</feature>
<name>A0A0P0D3L6_9FLAO</name>
<dbReference type="KEGG" id="ahz:APS56_05335"/>
<organism evidence="3 4">
    <name type="scientific">Pseudalgibacter alginicilyticus</name>
    <dbReference type="NCBI Taxonomy" id="1736674"/>
    <lineage>
        <taxon>Bacteria</taxon>
        <taxon>Pseudomonadati</taxon>
        <taxon>Bacteroidota</taxon>
        <taxon>Flavobacteriia</taxon>
        <taxon>Flavobacteriales</taxon>
        <taxon>Flavobacteriaceae</taxon>
        <taxon>Pseudalgibacter</taxon>
    </lineage>
</organism>
<evidence type="ECO:0000259" key="2">
    <source>
        <dbReference type="Pfam" id="PF01757"/>
    </source>
</evidence>
<keyword evidence="1" id="KW-0812">Transmembrane</keyword>
<dbReference type="AlphaFoldDB" id="A0A0P0D3L6"/>
<keyword evidence="4" id="KW-1185">Reference proteome</keyword>
<dbReference type="OrthoDB" id="9810469at2"/>
<dbReference type="STRING" id="1736674.APS56_05335"/>
<gene>
    <name evidence="3" type="ORF">APS56_05335</name>
</gene>
<evidence type="ECO:0000313" key="3">
    <source>
        <dbReference type="EMBL" id="ALJ04596.1"/>
    </source>
</evidence>
<feature type="transmembrane region" description="Helical" evidence="1">
    <location>
        <begin position="90"/>
        <end position="117"/>
    </location>
</feature>
<accession>A0A0P0D3L6</accession>
<keyword evidence="1" id="KW-1133">Transmembrane helix</keyword>
<feature type="domain" description="Acyltransferase 3" evidence="2">
    <location>
        <begin position="13"/>
        <end position="68"/>
    </location>
</feature>
<dbReference type="GO" id="GO:0016747">
    <property type="term" value="F:acyltransferase activity, transferring groups other than amino-acyl groups"/>
    <property type="evidence" value="ECO:0007669"/>
    <property type="project" value="InterPro"/>
</dbReference>
<protein>
    <recommendedName>
        <fullName evidence="2">Acyltransferase 3 domain-containing protein</fullName>
    </recommendedName>
</protein>
<dbReference type="Proteomes" id="UP000057981">
    <property type="component" value="Chromosome"/>
</dbReference>
<dbReference type="RefSeq" id="WP_054725650.1">
    <property type="nucleotide sequence ID" value="NZ_CP012898.1"/>
</dbReference>
<sequence>MNKNKKINQRQFGLSFLRILATFSVIFIHVSVPLVVKFGKISTIDWHVANFFDSMSRYAVPMFFMISGGHCFCIYLLHPLMLEMFKTVSFDAFFITPILSILIVSVACFVLCFIFIYCDKKINLVI</sequence>